<proteinExistence type="predicted"/>
<organism evidence="1 2">
    <name type="scientific">Salix dunnii</name>
    <dbReference type="NCBI Taxonomy" id="1413687"/>
    <lineage>
        <taxon>Eukaryota</taxon>
        <taxon>Viridiplantae</taxon>
        <taxon>Streptophyta</taxon>
        <taxon>Embryophyta</taxon>
        <taxon>Tracheophyta</taxon>
        <taxon>Spermatophyta</taxon>
        <taxon>Magnoliopsida</taxon>
        <taxon>eudicotyledons</taxon>
        <taxon>Gunneridae</taxon>
        <taxon>Pentapetalae</taxon>
        <taxon>rosids</taxon>
        <taxon>fabids</taxon>
        <taxon>Malpighiales</taxon>
        <taxon>Salicaceae</taxon>
        <taxon>Saliceae</taxon>
        <taxon>Salix</taxon>
    </lineage>
</organism>
<dbReference type="Proteomes" id="UP000657918">
    <property type="component" value="Unassembled WGS sequence"/>
</dbReference>
<reference evidence="1 2" key="1">
    <citation type="submission" date="2020-10" db="EMBL/GenBank/DDBJ databases">
        <title>Plant Genome Project.</title>
        <authorList>
            <person name="Zhang R.-G."/>
        </authorList>
    </citation>
    <scope>NUCLEOTIDE SEQUENCE [LARGE SCALE GENOMIC DNA]</scope>
    <source>
        <strain evidence="1">FAFU-HL-1</strain>
        <tissue evidence="1">Leaf</tissue>
    </source>
</reference>
<evidence type="ECO:0000313" key="2">
    <source>
        <dbReference type="Proteomes" id="UP000657918"/>
    </source>
</evidence>
<name>A0A835JYA5_9ROSI</name>
<dbReference type="AlphaFoldDB" id="A0A835JYA5"/>
<keyword evidence="2" id="KW-1185">Reference proteome</keyword>
<comment type="caution">
    <text evidence="1">The sequence shown here is derived from an EMBL/GenBank/DDBJ whole genome shotgun (WGS) entry which is preliminary data.</text>
</comment>
<dbReference type="EMBL" id="JADGMS010000007">
    <property type="protein sequence ID" value="KAF9678238.1"/>
    <property type="molecule type" value="Genomic_DNA"/>
</dbReference>
<protein>
    <submittedName>
        <fullName evidence="1">Uncharacterized protein</fullName>
    </submittedName>
</protein>
<evidence type="ECO:0000313" key="1">
    <source>
        <dbReference type="EMBL" id="KAF9678238.1"/>
    </source>
</evidence>
<gene>
    <name evidence="1" type="ORF">SADUNF_Sadunf07G0014100</name>
</gene>
<sequence>MTMWARDDQCLQPCKNKVYSNCRRTSNDFNGLSCRADENPIRKESSTQQELANVVGLGQRMEENDFDKIVKCILKENLNDSIHQHFFSYMRTEDSG</sequence>
<accession>A0A835JYA5</accession>